<sequence>MNVRTAFVAAPLLVFAYGVIRILDGLDGSRGPGLAWTAGHLAFLAALALFVPIFWEMRRMAGRNAVATVSAALGTAGLLALTAQFAIDIVIGFMSADHDAMGVWFDRVQAVPGVSFVVYDGVPLLFFAAQFALVLQLAVAGRVRAWTPVLVMADLLLPFFEKDLIPLGALFLLVSFAPLARRSVAAVPTAPATPAAAVSR</sequence>
<keyword evidence="1" id="KW-1133">Transmembrane helix</keyword>
<protein>
    <submittedName>
        <fullName evidence="2">Uncharacterized protein</fullName>
    </submittedName>
</protein>
<dbReference type="STRING" id="161355.PS9374_03426"/>
<proteinExistence type="predicted"/>
<keyword evidence="3" id="KW-1185">Reference proteome</keyword>
<accession>A0A171D7N5</accession>
<feature type="transmembrane region" description="Helical" evidence="1">
    <location>
        <begin position="116"/>
        <end position="143"/>
    </location>
</feature>
<dbReference type="EMBL" id="BDCX01000008">
    <property type="protein sequence ID" value="GAT67768.1"/>
    <property type="molecule type" value="Genomic_DNA"/>
</dbReference>
<dbReference type="OrthoDB" id="3539663at2"/>
<evidence type="ECO:0000313" key="3">
    <source>
        <dbReference type="Proteomes" id="UP000077701"/>
    </source>
</evidence>
<reference evidence="2 3" key="1">
    <citation type="journal article" date="2016" name="Genome Announc.">
        <title>Draft Genome Sequence of Planomonospora sphaerica JCM9374, a Rare Actinomycete.</title>
        <authorList>
            <person name="Dohra H."/>
            <person name="Suzuki T."/>
            <person name="Inoue Y."/>
            <person name="Kodani S."/>
        </authorList>
    </citation>
    <scope>NUCLEOTIDE SEQUENCE [LARGE SCALE GENOMIC DNA]</scope>
    <source>
        <strain evidence="2 3">JCM 9374</strain>
    </source>
</reference>
<gene>
    <name evidence="2" type="ORF">PS9374_03426</name>
</gene>
<name>A0A171D7N5_9ACTN</name>
<dbReference type="Proteomes" id="UP000077701">
    <property type="component" value="Unassembled WGS sequence"/>
</dbReference>
<comment type="caution">
    <text evidence="2">The sequence shown here is derived from an EMBL/GenBank/DDBJ whole genome shotgun (WGS) entry which is preliminary data.</text>
</comment>
<feature type="transmembrane region" description="Helical" evidence="1">
    <location>
        <begin position="34"/>
        <end position="55"/>
    </location>
</feature>
<keyword evidence="1" id="KW-0472">Membrane</keyword>
<evidence type="ECO:0000313" key="2">
    <source>
        <dbReference type="EMBL" id="GAT67768.1"/>
    </source>
</evidence>
<keyword evidence="1" id="KW-0812">Transmembrane</keyword>
<organism evidence="2 3">
    <name type="scientific">Planomonospora sphaerica</name>
    <dbReference type="NCBI Taxonomy" id="161355"/>
    <lineage>
        <taxon>Bacteria</taxon>
        <taxon>Bacillati</taxon>
        <taxon>Actinomycetota</taxon>
        <taxon>Actinomycetes</taxon>
        <taxon>Streptosporangiales</taxon>
        <taxon>Streptosporangiaceae</taxon>
        <taxon>Planomonospora</taxon>
    </lineage>
</organism>
<dbReference type="RefSeq" id="WP_068897849.1">
    <property type="nucleotide sequence ID" value="NZ_BDCX01000008.1"/>
</dbReference>
<dbReference type="AlphaFoldDB" id="A0A171D7N5"/>
<feature type="transmembrane region" description="Helical" evidence="1">
    <location>
        <begin position="67"/>
        <end position="96"/>
    </location>
</feature>
<reference evidence="3" key="2">
    <citation type="submission" date="2016-04" db="EMBL/GenBank/DDBJ databases">
        <title>Planomonospora sphaerica JCM9374 whole genome shotgun sequence.</title>
        <authorList>
            <person name="Suzuki T."/>
            <person name="Dohra H."/>
            <person name="Kodani S."/>
        </authorList>
    </citation>
    <scope>NUCLEOTIDE SEQUENCE [LARGE SCALE GENOMIC DNA]</scope>
    <source>
        <strain evidence="3">JCM 9374</strain>
    </source>
</reference>
<evidence type="ECO:0000256" key="1">
    <source>
        <dbReference type="SAM" id="Phobius"/>
    </source>
</evidence>